<evidence type="ECO:0000313" key="3">
    <source>
        <dbReference type="EMBL" id="GFP88946.1"/>
    </source>
</evidence>
<dbReference type="OrthoDB" id="1894389at2759"/>
<gene>
    <name evidence="3" type="ORF">PHJA_001038300</name>
</gene>
<sequence>MEEENQTHHHNPLQTPPITEKLKTDELESATYYPPPPDHQKRTSKCLVYALLAAVLHSTAFLIFGLVVLRVRTPTLRLSTAAVHGLRYGPPSLNMTIVAGIRLRNTNFGRFVFGDANAVFLLGNDTFGTGVIHGGGVGSREGREMNLSVRVNYNMNISGDSNNMIGLRSFAKLRGEVRVLKMMNRRRSALMNCTLGLNFTSHQIQGLLCQ</sequence>
<dbReference type="PANTHER" id="PTHR31852">
    <property type="entry name" value="LATE EMBRYOGENESIS ABUNDANT (LEA) HYDROXYPROLINE-RICH GLYCOPROTEIN FAMILY"/>
    <property type="match status" value="1"/>
</dbReference>
<comment type="caution">
    <text evidence="3">The sequence shown here is derived from an EMBL/GenBank/DDBJ whole genome shotgun (WGS) entry which is preliminary data.</text>
</comment>
<organism evidence="3 4">
    <name type="scientific">Phtheirospermum japonicum</name>
    <dbReference type="NCBI Taxonomy" id="374723"/>
    <lineage>
        <taxon>Eukaryota</taxon>
        <taxon>Viridiplantae</taxon>
        <taxon>Streptophyta</taxon>
        <taxon>Embryophyta</taxon>
        <taxon>Tracheophyta</taxon>
        <taxon>Spermatophyta</taxon>
        <taxon>Magnoliopsida</taxon>
        <taxon>eudicotyledons</taxon>
        <taxon>Gunneridae</taxon>
        <taxon>Pentapetalae</taxon>
        <taxon>asterids</taxon>
        <taxon>lamiids</taxon>
        <taxon>Lamiales</taxon>
        <taxon>Orobanchaceae</taxon>
        <taxon>Orobanchaceae incertae sedis</taxon>
        <taxon>Phtheirospermum</taxon>
    </lineage>
</organism>
<name>A0A830BQ41_9LAMI</name>
<evidence type="ECO:0000256" key="2">
    <source>
        <dbReference type="SAM" id="Phobius"/>
    </source>
</evidence>
<evidence type="ECO:0008006" key="5">
    <source>
        <dbReference type="Google" id="ProtNLM"/>
    </source>
</evidence>
<evidence type="ECO:0000313" key="4">
    <source>
        <dbReference type="Proteomes" id="UP000653305"/>
    </source>
</evidence>
<dbReference type="InterPro" id="IPR055301">
    <property type="entry name" value="Lea14-like_2"/>
</dbReference>
<protein>
    <recommendedName>
        <fullName evidence="5">Late embryogenesis abundant protein LEA-2 subgroup domain-containing protein</fullName>
    </recommendedName>
</protein>
<keyword evidence="4" id="KW-1185">Reference proteome</keyword>
<keyword evidence="2" id="KW-0472">Membrane</keyword>
<dbReference type="Proteomes" id="UP000653305">
    <property type="component" value="Unassembled WGS sequence"/>
</dbReference>
<feature type="transmembrane region" description="Helical" evidence="2">
    <location>
        <begin position="47"/>
        <end position="69"/>
    </location>
</feature>
<proteinExistence type="predicted"/>
<feature type="region of interest" description="Disordered" evidence="1">
    <location>
        <begin position="1"/>
        <end position="20"/>
    </location>
</feature>
<evidence type="ECO:0000256" key="1">
    <source>
        <dbReference type="SAM" id="MobiDB-lite"/>
    </source>
</evidence>
<keyword evidence="2" id="KW-0812">Transmembrane</keyword>
<reference evidence="3" key="1">
    <citation type="submission" date="2020-07" db="EMBL/GenBank/DDBJ databases">
        <title>Ethylene signaling mediates host invasion by parasitic plants.</title>
        <authorList>
            <person name="Yoshida S."/>
        </authorList>
    </citation>
    <scope>NUCLEOTIDE SEQUENCE</scope>
    <source>
        <strain evidence="3">Okayama</strain>
    </source>
</reference>
<accession>A0A830BQ41</accession>
<dbReference type="AlphaFoldDB" id="A0A830BQ41"/>
<keyword evidence="2" id="KW-1133">Transmembrane helix</keyword>
<dbReference type="EMBL" id="BMAC01000176">
    <property type="protein sequence ID" value="GFP88946.1"/>
    <property type="molecule type" value="Genomic_DNA"/>
</dbReference>